<dbReference type="AlphaFoldDB" id="A0A100JIH4"/>
<reference evidence="1 2" key="2">
    <citation type="journal article" date="2016" name="Genome Announc.">
        <title>Draft Genome Sequences of Streptomyces scabiei S58, Streptomyces turgidiscabies T45, and Streptomyces acidiscabies a10, the Pathogens of Potato Common Scab, Isolated in Japan.</title>
        <authorList>
            <person name="Tomihama T."/>
            <person name="Nishi Y."/>
            <person name="Sakai M."/>
            <person name="Ikenaga M."/>
            <person name="Okubo T."/>
            <person name="Ikeda S."/>
        </authorList>
    </citation>
    <scope>NUCLEOTIDE SEQUENCE [LARGE SCALE GENOMIC DNA]</scope>
    <source>
        <strain evidence="1 2">S58</strain>
    </source>
</reference>
<dbReference type="RefSeq" id="WP_059078306.1">
    <property type="nucleotide sequence ID" value="NZ_BCMM01000002.1"/>
</dbReference>
<proteinExistence type="predicted"/>
<name>A0A100JIH4_STRSC</name>
<reference evidence="2" key="1">
    <citation type="submission" date="2015-11" db="EMBL/GenBank/DDBJ databases">
        <authorList>
            <consortium name="Cross-ministerial Strategic Innovation Promotion Program (SIP) consortium"/>
            <person name="Tomihama T."/>
            <person name="Ikenaga M."/>
            <person name="Sakai M."/>
            <person name="Okubo T."/>
            <person name="Ikeda S."/>
        </authorList>
    </citation>
    <scope>NUCLEOTIDE SEQUENCE [LARGE SCALE GENOMIC DNA]</scope>
    <source>
        <strain evidence="2">S58</strain>
    </source>
</reference>
<gene>
    <name evidence="1" type="ORF">SsS58_00485</name>
</gene>
<accession>A0A100JIH4</accession>
<comment type="caution">
    <text evidence="1">The sequence shown here is derived from an EMBL/GenBank/DDBJ whole genome shotgun (WGS) entry which is preliminary data.</text>
</comment>
<evidence type="ECO:0000313" key="2">
    <source>
        <dbReference type="Proteomes" id="UP000067448"/>
    </source>
</evidence>
<evidence type="ECO:0000313" key="1">
    <source>
        <dbReference type="EMBL" id="GAQ60145.1"/>
    </source>
</evidence>
<reference evidence="2" key="3">
    <citation type="submission" date="2016-02" db="EMBL/GenBank/DDBJ databases">
        <title>Draft genome of pathogenic Streptomyces sp. in Japan.</title>
        <authorList>
            <person name="Tomihama T."/>
            <person name="Ikenaga M."/>
            <person name="Sakai M."/>
            <person name="Okubo T."/>
            <person name="Ikeda S."/>
        </authorList>
    </citation>
    <scope>NUCLEOTIDE SEQUENCE [LARGE SCALE GENOMIC DNA]</scope>
    <source>
        <strain evidence="2">S58</strain>
    </source>
</reference>
<sequence>MSIALVDELTEALRATEAAVVVATHDRQMRRDIRDLPRLTLSQREVMHEAETRAR</sequence>
<dbReference type="Proteomes" id="UP000067448">
    <property type="component" value="Unassembled WGS sequence"/>
</dbReference>
<protein>
    <submittedName>
        <fullName evidence="1">Uncharacterized protein</fullName>
    </submittedName>
</protein>
<dbReference type="EMBL" id="BCMM01000002">
    <property type="protein sequence ID" value="GAQ60145.1"/>
    <property type="molecule type" value="Genomic_DNA"/>
</dbReference>
<organism evidence="1 2">
    <name type="scientific">Streptomyces scabiei</name>
    <dbReference type="NCBI Taxonomy" id="1930"/>
    <lineage>
        <taxon>Bacteria</taxon>
        <taxon>Bacillati</taxon>
        <taxon>Actinomycetota</taxon>
        <taxon>Actinomycetes</taxon>
        <taxon>Kitasatosporales</taxon>
        <taxon>Streptomycetaceae</taxon>
        <taxon>Streptomyces</taxon>
    </lineage>
</organism>